<sequence>MSGEEVSDNIAHQVGKLETEIGVEFDRQLSKIPPDLMLDLDPLAHRSLRAETMVIRDELKQAKRLILTSGNFDVKDESRSGRPVMGKVDAILAKVELDRDIRFYNIAKELGDRQKTVLTYLKKSRFF</sequence>
<proteinExistence type="predicted"/>
<protein>
    <submittedName>
        <fullName evidence="1">Uncharacterized protein</fullName>
    </submittedName>
</protein>
<dbReference type="Proteomes" id="UP000299102">
    <property type="component" value="Unassembled WGS sequence"/>
</dbReference>
<keyword evidence="2" id="KW-1185">Reference proteome</keyword>
<dbReference type="EMBL" id="BGZK01001686">
    <property type="protein sequence ID" value="GBP84549.1"/>
    <property type="molecule type" value="Genomic_DNA"/>
</dbReference>
<gene>
    <name evidence="1" type="ORF">EVAR_65225_1</name>
</gene>
<dbReference type="AlphaFoldDB" id="A0A4C1ZC80"/>
<dbReference type="OrthoDB" id="616263at2759"/>
<organism evidence="1 2">
    <name type="scientific">Eumeta variegata</name>
    <name type="common">Bagworm moth</name>
    <name type="synonym">Eumeta japonica</name>
    <dbReference type="NCBI Taxonomy" id="151549"/>
    <lineage>
        <taxon>Eukaryota</taxon>
        <taxon>Metazoa</taxon>
        <taxon>Ecdysozoa</taxon>
        <taxon>Arthropoda</taxon>
        <taxon>Hexapoda</taxon>
        <taxon>Insecta</taxon>
        <taxon>Pterygota</taxon>
        <taxon>Neoptera</taxon>
        <taxon>Endopterygota</taxon>
        <taxon>Lepidoptera</taxon>
        <taxon>Glossata</taxon>
        <taxon>Ditrysia</taxon>
        <taxon>Tineoidea</taxon>
        <taxon>Psychidae</taxon>
        <taxon>Oiketicinae</taxon>
        <taxon>Eumeta</taxon>
    </lineage>
</organism>
<evidence type="ECO:0000313" key="2">
    <source>
        <dbReference type="Proteomes" id="UP000299102"/>
    </source>
</evidence>
<comment type="caution">
    <text evidence="1">The sequence shown here is derived from an EMBL/GenBank/DDBJ whole genome shotgun (WGS) entry which is preliminary data.</text>
</comment>
<accession>A0A4C1ZC80</accession>
<reference evidence="1 2" key="1">
    <citation type="journal article" date="2019" name="Commun. Biol.">
        <title>The bagworm genome reveals a unique fibroin gene that provides high tensile strength.</title>
        <authorList>
            <person name="Kono N."/>
            <person name="Nakamura H."/>
            <person name="Ohtoshi R."/>
            <person name="Tomita M."/>
            <person name="Numata K."/>
            <person name="Arakawa K."/>
        </authorList>
    </citation>
    <scope>NUCLEOTIDE SEQUENCE [LARGE SCALE GENOMIC DNA]</scope>
</reference>
<name>A0A4C1ZC80_EUMVA</name>
<evidence type="ECO:0000313" key="1">
    <source>
        <dbReference type="EMBL" id="GBP84549.1"/>
    </source>
</evidence>